<dbReference type="OrthoDB" id="9802901at2"/>
<dbReference type="EMBL" id="APRZ01000007">
    <property type="protein sequence ID" value="ENX35870.1"/>
    <property type="molecule type" value="Genomic_DNA"/>
</dbReference>
<reference evidence="1 2" key="1">
    <citation type="submission" date="2013-02" db="EMBL/GenBank/DDBJ databases">
        <title>The Genome Sequence of Acinetobacter sp. NIPH 1859.</title>
        <authorList>
            <consortium name="The Broad Institute Genome Sequencing Platform"/>
            <consortium name="The Broad Institute Genome Sequencing Center for Infectious Disease"/>
            <person name="Cerqueira G."/>
            <person name="Feldgarden M."/>
            <person name="Courvalin P."/>
            <person name="Perichon B."/>
            <person name="Grillot-Courvalin C."/>
            <person name="Clermont D."/>
            <person name="Rocha E."/>
            <person name="Yoon E.-J."/>
            <person name="Nemec A."/>
            <person name="Walker B."/>
            <person name="Young S.K."/>
            <person name="Zeng Q."/>
            <person name="Gargeya S."/>
            <person name="Fitzgerald M."/>
            <person name="Haas B."/>
            <person name="Abouelleil A."/>
            <person name="Alvarado L."/>
            <person name="Arachchi H.M."/>
            <person name="Berlin A.M."/>
            <person name="Chapman S.B."/>
            <person name="Dewar J."/>
            <person name="Goldberg J."/>
            <person name="Griggs A."/>
            <person name="Gujja S."/>
            <person name="Hansen M."/>
            <person name="Howarth C."/>
            <person name="Imamovic A."/>
            <person name="Larimer J."/>
            <person name="McCowan C."/>
            <person name="Murphy C."/>
            <person name="Neiman D."/>
            <person name="Pearson M."/>
            <person name="Priest M."/>
            <person name="Roberts A."/>
            <person name="Saif S."/>
            <person name="Shea T."/>
            <person name="Sisk P."/>
            <person name="Sykes S."/>
            <person name="Wortman J."/>
            <person name="Nusbaum C."/>
            <person name="Birren B."/>
        </authorList>
    </citation>
    <scope>NUCLEOTIDE SEQUENCE [LARGE SCALE GENOMIC DNA]</scope>
    <source>
        <strain evidence="1 2">NIPH 1859</strain>
    </source>
</reference>
<dbReference type="HOGENOM" id="CLU_1307918_0_0_6"/>
<dbReference type="Gene3D" id="1.10.30.50">
    <property type="match status" value="1"/>
</dbReference>
<evidence type="ECO:0008006" key="3">
    <source>
        <dbReference type="Google" id="ProtNLM"/>
    </source>
</evidence>
<dbReference type="AlphaFoldDB" id="N9RB80"/>
<evidence type="ECO:0000313" key="2">
    <source>
        <dbReference type="Proteomes" id="UP000013009"/>
    </source>
</evidence>
<comment type="caution">
    <text evidence="1">The sequence shown here is derived from an EMBL/GenBank/DDBJ whole genome shotgun (WGS) entry which is preliminary data.</text>
</comment>
<keyword evidence="2" id="KW-1185">Reference proteome</keyword>
<proteinExistence type="predicted"/>
<organism evidence="1 2">
    <name type="scientific">Acinetobacter colistiniresistens</name>
    <dbReference type="NCBI Taxonomy" id="280145"/>
    <lineage>
        <taxon>Bacteria</taxon>
        <taxon>Pseudomonadati</taxon>
        <taxon>Pseudomonadota</taxon>
        <taxon>Gammaproteobacteria</taxon>
        <taxon>Moraxellales</taxon>
        <taxon>Moraxellaceae</taxon>
        <taxon>Acinetobacter</taxon>
    </lineage>
</organism>
<name>N9RB80_9GAMM</name>
<sequence length="210" mass="23912">MRQSLRQPIKELELAAKLLDAAADALILKDYQLTNSLIIAANFSEITEYANSVVGKLSLDIHRQTKLPKRIPISMRDPTRMPSQVEQNAIFLRDGWRCRFCGIKVISKRARTIFSNVLKIERHWTSIKLQRNSALYALASSLDHIEPHGRGGKNEQSNFVTACYCCQFGRGDFTLAEIEVLNPLDRMPIIDDWDGLTRVLQWSPNIVLSM</sequence>
<evidence type="ECO:0000313" key="1">
    <source>
        <dbReference type="EMBL" id="ENX35870.1"/>
    </source>
</evidence>
<gene>
    <name evidence="1" type="ORF">F889_00569</name>
</gene>
<dbReference type="Proteomes" id="UP000013009">
    <property type="component" value="Unassembled WGS sequence"/>
</dbReference>
<dbReference type="RefSeq" id="WP_005270092.1">
    <property type="nucleotide sequence ID" value="NZ_KB850194.1"/>
</dbReference>
<accession>N9RB80</accession>
<protein>
    <recommendedName>
        <fullName evidence="3">HNH endonuclease</fullName>
    </recommendedName>
</protein>
<dbReference type="PATRIC" id="fig|1217695.3.peg.546"/>